<evidence type="ECO:0000256" key="2">
    <source>
        <dbReference type="SAM" id="MobiDB-lite"/>
    </source>
</evidence>
<feature type="compositionally biased region" description="Acidic residues" evidence="2">
    <location>
        <begin position="502"/>
        <end position="514"/>
    </location>
</feature>
<evidence type="ECO:0000313" key="4">
    <source>
        <dbReference type="Proteomes" id="UP001153069"/>
    </source>
</evidence>
<dbReference type="EMBL" id="CAICTM010000247">
    <property type="protein sequence ID" value="CAB9505924.1"/>
    <property type="molecule type" value="Genomic_DNA"/>
</dbReference>
<reference evidence="3" key="1">
    <citation type="submission" date="2020-06" db="EMBL/GenBank/DDBJ databases">
        <authorList>
            <consortium name="Plant Systems Biology data submission"/>
        </authorList>
    </citation>
    <scope>NUCLEOTIDE SEQUENCE</scope>
    <source>
        <strain evidence="3">D6</strain>
    </source>
</reference>
<dbReference type="Proteomes" id="UP001153069">
    <property type="component" value="Unassembled WGS sequence"/>
</dbReference>
<feature type="compositionally biased region" description="Basic and acidic residues" evidence="2">
    <location>
        <begin position="444"/>
        <end position="458"/>
    </location>
</feature>
<feature type="compositionally biased region" description="Pro residues" evidence="2">
    <location>
        <begin position="303"/>
        <end position="314"/>
    </location>
</feature>
<feature type="compositionally biased region" description="Basic and acidic residues" evidence="2">
    <location>
        <begin position="367"/>
        <end position="381"/>
    </location>
</feature>
<feature type="compositionally biased region" description="Basic residues" evidence="2">
    <location>
        <begin position="347"/>
        <end position="365"/>
    </location>
</feature>
<sequence length="544" mass="61808">MVRTSAITPVVPVMPKGILKQEGAPPKPKRNIVFKEGLIADEPPRLSTPITFNVNLANELEQENFRQVWREVSNKKLDSAARVLQKFARKFMLCWILTNDRRAEIYDELDYVDESLRLDLERLEWEKEDMYQEAKLEVQAEREDGTVPPEEVSAIGRQLKEIKEMQREVRQLKSSNERMRSGIKSLKKTNKQLGYDLKEKAPAVEMSKYKVANLESNHRKYQYNHDQYEPNIKKWQDSIDKIARQQYECKKSGILYRNACINILYKVRKRYPKKRVLEPILDAMDGDFANYYPVPGPDDEYVEPPPPPPPPPLPSALAKNKVAAASAELAENVTKPIPNAGGATGRRGVRRTKQRRHSERHRTPRKNNTDSELLKKVKEGMPDTSETTGNNEEDEEKKKTKQKEEKIKQLEDTVGDDSVPEQQNPRSRRATQPAIFASAPVLTRADESLLVDDSKNSNDDDDEEEEPKTLDDSSSRRKKEKKKSKSSKKKDRKTDVSVISEDSGDNDTDTEAETTDSPASTDVAEDPASTEIAANPAPAVLAEG</sequence>
<dbReference type="AlphaFoldDB" id="A0A9N8DTZ9"/>
<keyword evidence="4" id="KW-1185">Reference proteome</keyword>
<organism evidence="3 4">
    <name type="scientific">Seminavis robusta</name>
    <dbReference type="NCBI Taxonomy" id="568900"/>
    <lineage>
        <taxon>Eukaryota</taxon>
        <taxon>Sar</taxon>
        <taxon>Stramenopiles</taxon>
        <taxon>Ochrophyta</taxon>
        <taxon>Bacillariophyta</taxon>
        <taxon>Bacillariophyceae</taxon>
        <taxon>Bacillariophycidae</taxon>
        <taxon>Naviculales</taxon>
        <taxon>Naviculaceae</taxon>
        <taxon>Seminavis</taxon>
    </lineage>
</organism>
<feature type="compositionally biased region" description="Basic and acidic residues" evidence="2">
    <location>
        <begin position="396"/>
        <end position="411"/>
    </location>
</feature>
<feature type="region of interest" description="Disordered" evidence="2">
    <location>
        <begin position="292"/>
        <end position="544"/>
    </location>
</feature>
<evidence type="ECO:0000313" key="3">
    <source>
        <dbReference type="EMBL" id="CAB9505924.1"/>
    </source>
</evidence>
<feature type="compositionally biased region" description="Low complexity" evidence="2">
    <location>
        <begin position="315"/>
        <end position="333"/>
    </location>
</feature>
<feature type="compositionally biased region" description="Basic residues" evidence="2">
    <location>
        <begin position="476"/>
        <end position="491"/>
    </location>
</feature>
<protein>
    <submittedName>
        <fullName evidence="3">Uncharacterized protein</fullName>
    </submittedName>
</protein>
<proteinExistence type="predicted"/>
<keyword evidence="1" id="KW-0175">Coiled coil</keyword>
<evidence type="ECO:0000256" key="1">
    <source>
        <dbReference type="SAM" id="Coils"/>
    </source>
</evidence>
<gene>
    <name evidence="3" type="ORF">SEMRO_248_G098310.1</name>
</gene>
<feature type="coiled-coil region" evidence="1">
    <location>
        <begin position="155"/>
        <end position="182"/>
    </location>
</feature>
<name>A0A9N8DTZ9_9STRA</name>
<accession>A0A9N8DTZ9</accession>
<comment type="caution">
    <text evidence="3">The sequence shown here is derived from an EMBL/GenBank/DDBJ whole genome shotgun (WGS) entry which is preliminary data.</text>
</comment>